<dbReference type="Gene3D" id="2.60.120.200">
    <property type="match status" value="1"/>
</dbReference>
<reference evidence="2" key="1">
    <citation type="journal article" date="2006" name="Science">
        <title>Ancient noncoding elements conserved in the human genome.</title>
        <authorList>
            <person name="Venkatesh B."/>
            <person name="Kirkness E.F."/>
            <person name="Loh Y.H."/>
            <person name="Halpern A.L."/>
            <person name="Lee A.P."/>
            <person name="Johnson J."/>
            <person name="Dandona N."/>
            <person name="Viswanathan L.D."/>
            <person name="Tay A."/>
            <person name="Venter J.C."/>
            <person name="Strausberg R.L."/>
            <person name="Brenner S."/>
        </authorList>
    </citation>
    <scope>NUCLEOTIDE SEQUENCE [LARGE SCALE GENOMIC DNA]</scope>
</reference>
<name>A0A4W3JLE9_CALMI</name>
<dbReference type="AlphaFoldDB" id="A0A4W3JLE9"/>
<dbReference type="SUPFAM" id="SSF49899">
    <property type="entry name" value="Concanavalin A-like lectins/glucanases"/>
    <property type="match status" value="1"/>
</dbReference>
<reference evidence="2" key="3">
    <citation type="journal article" date="2014" name="Nature">
        <title>Elephant shark genome provides unique insights into gnathostome evolution.</title>
        <authorList>
            <consortium name="International Elephant Shark Genome Sequencing Consortium"/>
            <person name="Venkatesh B."/>
            <person name="Lee A.P."/>
            <person name="Ravi V."/>
            <person name="Maurya A.K."/>
            <person name="Lian M.M."/>
            <person name="Swann J.B."/>
            <person name="Ohta Y."/>
            <person name="Flajnik M.F."/>
            <person name="Sutoh Y."/>
            <person name="Kasahara M."/>
            <person name="Hoon S."/>
            <person name="Gangu V."/>
            <person name="Roy S.W."/>
            <person name="Irimia M."/>
            <person name="Korzh V."/>
            <person name="Kondrychyn I."/>
            <person name="Lim Z.W."/>
            <person name="Tay B.H."/>
            <person name="Tohari S."/>
            <person name="Kong K.W."/>
            <person name="Ho S."/>
            <person name="Lorente-Galdos B."/>
            <person name="Quilez J."/>
            <person name="Marques-Bonet T."/>
            <person name="Raney B.J."/>
            <person name="Ingham P.W."/>
            <person name="Tay A."/>
            <person name="Hillier L.W."/>
            <person name="Minx P."/>
            <person name="Boehm T."/>
            <person name="Wilson R.K."/>
            <person name="Brenner S."/>
            <person name="Warren W.C."/>
        </authorList>
    </citation>
    <scope>NUCLEOTIDE SEQUENCE [LARGE SCALE GENOMIC DNA]</scope>
</reference>
<organism evidence="1 2">
    <name type="scientific">Callorhinchus milii</name>
    <name type="common">Ghost shark</name>
    <dbReference type="NCBI Taxonomy" id="7868"/>
    <lineage>
        <taxon>Eukaryota</taxon>
        <taxon>Metazoa</taxon>
        <taxon>Chordata</taxon>
        <taxon>Craniata</taxon>
        <taxon>Vertebrata</taxon>
        <taxon>Chondrichthyes</taxon>
        <taxon>Holocephali</taxon>
        <taxon>Chimaeriformes</taxon>
        <taxon>Callorhinchidae</taxon>
        <taxon>Callorhinchus</taxon>
    </lineage>
</organism>
<reference evidence="1" key="4">
    <citation type="submission" date="2025-08" db="UniProtKB">
        <authorList>
            <consortium name="Ensembl"/>
        </authorList>
    </citation>
    <scope>IDENTIFICATION</scope>
</reference>
<evidence type="ECO:0000313" key="1">
    <source>
        <dbReference type="Ensembl" id="ENSCMIP00000040206.1"/>
    </source>
</evidence>
<keyword evidence="2" id="KW-1185">Reference proteome</keyword>
<reference evidence="1" key="5">
    <citation type="submission" date="2025-09" db="UniProtKB">
        <authorList>
            <consortium name="Ensembl"/>
        </authorList>
    </citation>
    <scope>IDENTIFICATION</scope>
</reference>
<proteinExistence type="predicted"/>
<dbReference type="Proteomes" id="UP000314986">
    <property type="component" value="Unassembled WGS sequence"/>
</dbReference>
<sequence>NYCGRLLKTVISIVLGFGMDPDLQIDVITELDLDNTTTGVAQVPGLYNNSKAYLFQDVERQIQVAPQVVEKVIQLFRNKTEFTILATIQQKTLTSGVILSIHESDLR</sequence>
<reference evidence="2" key="2">
    <citation type="journal article" date="2007" name="PLoS Biol.">
        <title>Survey sequencing and comparative analysis of the elephant shark (Callorhinchus milii) genome.</title>
        <authorList>
            <person name="Venkatesh B."/>
            <person name="Kirkness E.F."/>
            <person name="Loh Y.H."/>
            <person name="Halpern A.L."/>
            <person name="Lee A.P."/>
            <person name="Johnson J."/>
            <person name="Dandona N."/>
            <person name="Viswanathan L.D."/>
            <person name="Tay A."/>
            <person name="Venter J.C."/>
            <person name="Strausberg R.L."/>
            <person name="Brenner S."/>
        </authorList>
    </citation>
    <scope>NUCLEOTIDE SEQUENCE [LARGE SCALE GENOMIC DNA]</scope>
</reference>
<dbReference type="GeneTree" id="ENSGT00810000125439"/>
<evidence type="ECO:0000313" key="2">
    <source>
        <dbReference type="Proteomes" id="UP000314986"/>
    </source>
</evidence>
<dbReference type="InterPro" id="IPR013320">
    <property type="entry name" value="ConA-like_dom_sf"/>
</dbReference>
<accession>A0A4W3JLE9</accession>
<protein>
    <submittedName>
        <fullName evidence="1">Neural EGFL like 1</fullName>
    </submittedName>
</protein>
<dbReference type="Ensembl" id="ENSCMIT00000040778.1">
    <property type="protein sequence ID" value="ENSCMIP00000040206.1"/>
    <property type="gene ID" value="ENSCMIG00000016778.1"/>
</dbReference>